<dbReference type="RefSeq" id="WP_080325557.1">
    <property type="nucleotide sequence ID" value="NZ_FQYW01000007.1"/>
</dbReference>
<gene>
    <name evidence="1" type="ORF">SAMN02745671_01018</name>
</gene>
<evidence type="ECO:0000313" key="2">
    <source>
        <dbReference type="Proteomes" id="UP000191240"/>
    </source>
</evidence>
<name>A0A1M6C5Z6_9FIRM</name>
<dbReference type="AlphaFoldDB" id="A0A1M6C5Z6"/>
<reference evidence="1 2" key="1">
    <citation type="submission" date="2016-11" db="EMBL/GenBank/DDBJ databases">
        <authorList>
            <person name="Jaros S."/>
            <person name="Januszkiewicz K."/>
            <person name="Wedrychowicz H."/>
        </authorList>
    </citation>
    <scope>NUCLEOTIDE SEQUENCE [LARGE SCALE GENOMIC DNA]</scope>
    <source>
        <strain evidence="1 2">DSM 3074</strain>
    </source>
</reference>
<protein>
    <submittedName>
        <fullName evidence="1">Uncharacterized protein</fullName>
    </submittedName>
</protein>
<dbReference type="Proteomes" id="UP000191240">
    <property type="component" value="Unassembled WGS sequence"/>
</dbReference>
<accession>A0A1M6C5Z6</accession>
<sequence>MKVLINRRIPQIYTAVSRNAPGVKSAYEECRYQEKRFYAKFLYKCLKCKSDFEVYHRYIPTGSYYCRADDEVVTCPVCGFKHKNFANERNIFFDKRTGNKESWVPKEMFLEVREIKDEIILGICAESYALDDKADKQVFLHEEFRFNVKKRQTMFITWNNGYRAGKKVYELGNPLDKWIFENSVLWHLRSDNLSKAEKSDILKVVKYVRDAVRKKWKKCHKHELSGIYASYGQENGYMLFGLVNIAFRLVYSDAGNLPQWLNTVSPSEIAKRCFSNEDKVFAK</sequence>
<dbReference type="EMBL" id="FQYW01000007">
    <property type="protein sequence ID" value="SHI56436.1"/>
    <property type="molecule type" value="Genomic_DNA"/>
</dbReference>
<evidence type="ECO:0000313" key="1">
    <source>
        <dbReference type="EMBL" id="SHI56436.1"/>
    </source>
</evidence>
<proteinExistence type="predicted"/>
<organism evidence="1 2">
    <name type="scientific">Anaerovibrio lipolyticus DSM 3074</name>
    <dbReference type="NCBI Taxonomy" id="1120997"/>
    <lineage>
        <taxon>Bacteria</taxon>
        <taxon>Bacillati</taxon>
        <taxon>Bacillota</taxon>
        <taxon>Negativicutes</taxon>
        <taxon>Selenomonadales</taxon>
        <taxon>Selenomonadaceae</taxon>
        <taxon>Anaerovibrio</taxon>
    </lineage>
</organism>